<evidence type="ECO:0000313" key="2">
    <source>
        <dbReference type="Proteomes" id="UP000326553"/>
    </source>
</evidence>
<accession>A0A5J6HF87</accession>
<dbReference type="SUPFAM" id="SSF48452">
    <property type="entry name" value="TPR-like"/>
    <property type="match status" value="1"/>
</dbReference>
<reference evidence="1 2" key="1">
    <citation type="submission" date="2017-09" db="EMBL/GenBank/DDBJ databases">
        <authorList>
            <person name="Lee N."/>
            <person name="Cho B.-K."/>
        </authorList>
    </citation>
    <scope>NUCLEOTIDE SEQUENCE [LARGE SCALE GENOMIC DNA]</scope>
    <source>
        <strain evidence="1 2">ATCC 12461</strain>
    </source>
</reference>
<keyword evidence="2" id="KW-1185">Reference proteome</keyword>
<dbReference type="Gene3D" id="1.25.40.10">
    <property type="entry name" value="Tetratricopeptide repeat domain"/>
    <property type="match status" value="1"/>
</dbReference>
<name>A0A5J6HF87_STRAD</name>
<protein>
    <submittedName>
        <fullName evidence="1">Transcriptional regulator</fullName>
    </submittedName>
</protein>
<evidence type="ECO:0000313" key="1">
    <source>
        <dbReference type="EMBL" id="QEV17130.1"/>
    </source>
</evidence>
<dbReference type="RefSeq" id="WP_055530523.1">
    <property type="nucleotide sequence ID" value="NZ_CP023695.1"/>
</dbReference>
<dbReference type="InterPro" id="IPR011990">
    <property type="entry name" value="TPR-like_helical_dom_sf"/>
</dbReference>
<dbReference type="EMBL" id="CP023695">
    <property type="protein sequence ID" value="QEV17130.1"/>
    <property type="molecule type" value="Genomic_DNA"/>
</dbReference>
<organism evidence="1 2">
    <name type="scientific">Streptomyces alboniger</name>
    <dbReference type="NCBI Taxonomy" id="132473"/>
    <lineage>
        <taxon>Bacteria</taxon>
        <taxon>Bacillati</taxon>
        <taxon>Actinomycetota</taxon>
        <taxon>Actinomycetes</taxon>
        <taxon>Kitasatosporales</taxon>
        <taxon>Streptomycetaceae</taxon>
        <taxon>Streptomyces</taxon>
        <taxon>Streptomyces aurantiacus group</taxon>
    </lineage>
</organism>
<gene>
    <name evidence="1" type="ORF">CP975_06125</name>
</gene>
<dbReference type="AlphaFoldDB" id="A0A5J6HF87"/>
<proteinExistence type="predicted"/>
<dbReference type="Proteomes" id="UP000326553">
    <property type="component" value="Chromosome"/>
</dbReference>
<dbReference type="OrthoDB" id="3213425at2"/>
<dbReference type="KEGG" id="salw:CP975_06125"/>
<sequence>MQPNTLLDAILDEAGISHAGLAAHVNQAGKSRGLALRYEHTAVSRWLKGQRPRGQVPDLICEVLAARLQRPVTLDDIGLGLPGVPAAHVGSASSTLSGFVERATALWRSDEQQRPHLLGAPAVTGTPAVMPVWEWENPPEDVDVSRGGRHPVSTADIEMMRAARAHYEQMYRKAGGIATRTRIVGFLNAEAAPLLRGSYTDETGRQLHRSTGGLVAIAGICAYDSDAHGLAQRYFHQALRLAKASGDRGLGAYVIALLVNQSLFMREYRQAVAFAEAALRAAGRDLTPALASDLYAMQAKAYAHLGDGRSALSCIRRAEAAAERILRGREPDETGYVQPGLVNVQVAEALLSLGDLAGAREHAAAAVDTPAHDRGRVHRLAMLSQIDLRQGNTDEAVATAVQMAEQARGMESQRLRDRLRAVREHLVRSDCAGTAEAAALIDGALRVPL</sequence>